<comment type="caution">
    <text evidence="1">The sequence shown here is derived from an EMBL/GenBank/DDBJ whole genome shotgun (WGS) entry which is preliminary data.</text>
</comment>
<dbReference type="EMBL" id="CM042883">
    <property type="protein sequence ID" value="KAI4373822.1"/>
    <property type="molecule type" value="Genomic_DNA"/>
</dbReference>
<keyword evidence="2" id="KW-1185">Reference proteome</keyword>
<evidence type="ECO:0000313" key="2">
    <source>
        <dbReference type="Proteomes" id="UP001057402"/>
    </source>
</evidence>
<gene>
    <name evidence="1" type="ORF">MLD38_011897</name>
</gene>
<dbReference type="Proteomes" id="UP001057402">
    <property type="component" value="Chromosome 4"/>
</dbReference>
<proteinExistence type="predicted"/>
<protein>
    <submittedName>
        <fullName evidence="1">Uncharacterized protein</fullName>
    </submittedName>
</protein>
<name>A0ACB9RCX3_9MYRT</name>
<organism evidence="1 2">
    <name type="scientific">Melastoma candidum</name>
    <dbReference type="NCBI Taxonomy" id="119954"/>
    <lineage>
        <taxon>Eukaryota</taxon>
        <taxon>Viridiplantae</taxon>
        <taxon>Streptophyta</taxon>
        <taxon>Embryophyta</taxon>
        <taxon>Tracheophyta</taxon>
        <taxon>Spermatophyta</taxon>
        <taxon>Magnoliopsida</taxon>
        <taxon>eudicotyledons</taxon>
        <taxon>Gunneridae</taxon>
        <taxon>Pentapetalae</taxon>
        <taxon>rosids</taxon>
        <taxon>malvids</taxon>
        <taxon>Myrtales</taxon>
        <taxon>Melastomataceae</taxon>
        <taxon>Melastomatoideae</taxon>
        <taxon>Melastomateae</taxon>
        <taxon>Melastoma</taxon>
    </lineage>
</organism>
<sequence length="63" mass="7090">AQLVSMIGWRMHSRVWSRTFESSNTAVLLESGKSAELALTTWVLQRAWGSPSDATRMYAFVLT</sequence>
<feature type="non-terminal residue" evidence="1">
    <location>
        <position position="1"/>
    </location>
</feature>
<reference evidence="2" key="1">
    <citation type="journal article" date="2023" name="Front. Plant Sci.">
        <title>Chromosomal-level genome assembly of Melastoma candidum provides insights into trichome evolution.</title>
        <authorList>
            <person name="Zhong Y."/>
            <person name="Wu W."/>
            <person name="Sun C."/>
            <person name="Zou P."/>
            <person name="Liu Y."/>
            <person name="Dai S."/>
            <person name="Zhou R."/>
        </authorList>
    </citation>
    <scope>NUCLEOTIDE SEQUENCE [LARGE SCALE GENOMIC DNA]</scope>
</reference>
<accession>A0ACB9RCX3</accession>
<evidence type="ECO:0000313" key="1">
    <source>
        <dbReference type="EMBL" id="KAI4373822.1"/>
    </source>
</evidence>